<reference evidence="14 15" key="2">
    <citation type="journal article" date="2023" name="Mol. Biol. Evol.">
        <title>Genomics of Secondarily Temperate Adaptation in the Only Non-Antarctic Icefish.</title>
        <authorList>
            <person name="Rivera-Colon A.G."/>
            <person name="Rayamajhi N."/>
            <person name="Minhas B.F."/>
            <person name="Madrigal G."/>
            <person name="Bilyk K.T."/>
            <person name="Yoon V."/>
            <person name="Hune M."/>
            <person name="Gregory S."/>
            <person name="Cheng C.H.C."/>
            <person name="Catchen J.M."/>
        </authorList>
    </citation>
    <scope>NUCLEOTIDE SEQUENCE [LARGE SCALE GENOMIC DNA]</scope>
    <source>
        <strain evidence="14">JMC-PN-2008</strain>
    </source>
</reference>
<evidence type="ECO:0000256" key="3">
    <source>
        <dbReference type="ARBA" id="ARBA00004738"/>
    </source>
</evidence>
<evidence type="ECO:0000256" key="4">
    <source>
        <dbReference type="ARBA" id="ARBA00005037"/>
    </source>
</evidence>
<comment type="subunit">
    <text evidence="6">Homodimer.</text>
</comment>
<dbReference type="Gene3D" id="2.30.110.10">
    <property type="entry name" value="Electron Transport, Fmn-binding Protein, Chain A"/>
    <property type="match status" value="1"/>
</dbReference>
<organism evidence="14 15">
    <name type="scientific">Eleginops maclovinus</name>
    <name type="common">Patagonian blennie</name>
    <name type="synonym">Eleginus maclovinus</name>
    <dbReference type="NCBI Taxonomy" id="56733"/>
    <lineage>
        <taxon>Eukaryota</taxon>
        <taxon>Metazoa</taxon>
        <taxon>Chordata</taxon>
        <taxon>Craniata</taxon>
        <taxon>Vertebrata</taxon>
        <taxon>Euteleostomi</taxon>
        <taxon>Actinopterygii</taxon>
        <taxon>Neopterygii</taxon>
        <taxon>Teleostei</taxon>
        <taxon>Neoteleostei</taxon>
        <taxon>Acanthomorphata</taxon>
        <taxon>Eupercaria</taxon>
        <taxon>Perciformes</taxon>
        <taxon>Notothenioidei</taxon>
        <taxon>Eleginopidae</taxon>
        <taxon>Eleginops</taxon>
    </lineage>
</organism>
<comment type="cofactor">
    <cofactor evidence="1">
        <name>FMN</name>
        <dbReference type="ChEBI" id="CHEBI:58210"/>
    </cofactor>
</comment>
<dbReference type="InterPro" id="IPR019576">
    <property type="entry name" value="Pyridoxamine_oxidase_dimer_C"/>
</dbReference>
<evidence type="ECO:0000256" key="5">
    <source>
        <dbReference type="ARBA" id="ARBA00007301"/>
    </source>
</evidence>
<dbReference type="Proteomes" id="UP001346869">
    <property type="component" value="Unassembled WGS sequence"/>
</dbReference>
<evidence type="ECO:0000313" key="15">
    <source>
        <dbReference type="Proteomes" id="UP001346869"/>
    </source>
</evidence>
<evidence type="ECO:0000256" key="6">
    <source>
        <dbReference type="ARBA" id="ARBA00011738"/>
    </source>
</evidence>
<dbReference type="InterPro" id="IPR012349">
    <property type="entry name" value="Split_barrel_FMN-bd"/>
</dbReference>
<dbReference type="PROSITE" id="PS01064">
    <property type="entry name" value="PYRIDOX_OXIDASE"/>
    <property type="match status" value="1"/>
</dbReference>
<keyword evidence="8" id="KW-0285">Flavoprotein</keyword>
<keyword evidence="15" id="KW-1185">Reference proteome</keyword>
<dbReference type="Pfam" id="PF10590">
    <property type="entry name" value="PNP_phzG_C"/>
    <property type="match status" value="1"/>
</dbReference>
<dbReference type="InterPro" id="IPR019740">
    <property type="entry name" value="Pyridox_Oxase_CS"/>
</dbReference>
<sequence length="289" mass="33357">MCCYVSVSLTSMRRILSVNLLLRQSSLFLRKPLSHAFLTAGQQRVCARNFCRKSSSEDSNMDLSNMRKKYKGDEDCFEESQLVSLDPITQFGNWFDQATKCPEVGEANAMCIATATKDGRPSARMVLLKGYSNEGFRFFSNYESRKGSELESNPYACLVFYWEPLNRQIRIEGNVERIPFQSSCDYFHSRPKSSQIGAVVSRQSTSVLNRDYLRQKNAELEEKYKDTDVPMPDYWGGYIVKPFLIEFWQGQTNRLHDRIVFTRPKEGETELGEFQHTAEGGWVYQRLSP</sequence>
<dbReference type="InterPro" id="IPR011576">
    <property type="entry name" value="Pyridox_Oxase_N"/>
</dbReference>
<dbReference type="InterPro" id="IPR000659">
    <property type="entry name" value="Pyridox_Oxase"/>
</dbReference>
<comment type="pathway">
    <text evidence="3">Cofactor metabolism; pyridoxal 5'-phosphate salvage; pyridoxal 5'-phosphate from pyridoxamine 5'-phosphate: step 1/1.</text>
</comment>
<evidence type="ECO:0000256" key="9">
    <source>
        <dbReference type="ARBA" id="ARBA00022643"/>
    </source>
</evidence>
<evidence type="ECO:0000313" key="14">
    <source>
        <dbReference type="EMBL" id="KAK5851200.1"/>
    </source>
</evidence>
<dbReference type="NCBIfam" id="TIGR00558">
    <property type="entry name" value="pdxH"/>
    <property type="match status" value="1"/>
</dbReference>
<accession>A0AAN7X1L6</accession>
<evidence type="ECO:0000256" key="11">
    <source>
        <dbReference type="ARBA" id="ARBA00023096"/>
    </source>
</evidence>
<dbReference type="Pfam" id="PF01243">
    <property type="entry name" value="PNPOx_N"/>
    <property type="match status" value="1"/>
</dbReference>
<comment type="pathway">
    <text evidence="4">Cofactor metabolism; pyridoxal 5'-phosphate salvage; pyridoxal 5'-phosphate from pyridoxine 5'-phosphate: step 1/1.</text>
</comment>
<comment type="function">
    <text evidence="2">Catalyzes the oxidation of either pyridoxine 5'-phosphate (PNP) or pyridoxamine 5'-phosphate (PMP) into pyridoxal 5'-phosphate (PLP).</text>
</comment>
<evidence type="ECO:0000256" key="10">
    <source>
        <dbReference type="ARBA" id="ARBA00023002"/>
    </source>
</evidence>
<dbReference type="EC" id="1.4.3.5" evidence="7"/>
<keyword evidence="9" id="KW-0288">FMN</keyword>
<evidence type="ECO:0000259" key="12">
    <source>
        <dbReference type="Pfam" id="PF01243"/>
    </source>
</evidence>
<protein>
    <recommendedName>
        <fullName evidence="7">pyridoxal 5'-phosphate synthase</fullName>
        <ecNumber evidence="7">1.4.3.5</ecNumber>
    </recommendedName>
</protein>
<keyword evidence="10" id="KW-0560">Oxidoreductase</keyword>
<dbReference type="PANTHER" id="PTHR10851">
    <property type="entry name" value="PYRIDOXINE-5-PHOSPHATE OXIDASE"/>
    <property type="match status" value="1"/>
</dbReference>
<evidence type="ECO:0000256" key="1">
    <source>
        <dbReference type="ARBA" id="ARBA00001917"/>
    </source>
</evidence>
<evidence type="ECO:0000256" key="7">
    <source>
        <dbReference type="ARBA" id="ARBA00012801"/>
    </source>
</evidence>
<reference evidence="14 15" key="1">
    <citation type="journal article" date="2023" name="Genes (Basel)">
        <title>Chromosome-Level Genome Assembly and Circadian Gene Repertoire of the Patagonia Blennie Eleginops maclovinus-The Closest Ancestral Proxy of Antarctic Cryonotothenioids.</title>
        <authorList>
            <person name="Cheng C.C."/>
            <person name="Rivera-Colon A.G."/>
            <person name="Minhas B.F."/>
            <person name="Wilson L."/>
            <person name="Rayamajhi N."/>
            <person name="Vargas-Chacoff L."/>
            <person name="Catchen J.M."/>
        </authorList>
    </citation>
    <scope>NUCLEOTIDE SEQUENCE [LARGE SCALE GENOMIC DNA]</scope>
    <source>
        <strain evidence="14">JMC-PN-2008</strain>
    </source>
</reference>
<evidence type="ECO:0000256" key="8">
    <source>
        <dbReference type="ARBA" id="ARBA00022630"/>
    </source>
</evidence>
<dbReference type="GO" id="GO:0004733">
    <property type="term" value="F:pyridoxamine phosphate oxidase activity"/>
    <property type="evidence" value="ECO:0007669"/>
    <property type="project" value="UniProtKB-EC"/>
</dbReference>
<gene>
    <name evidence="14" type="ORF">PBY51_002014</name>
</gene>
<dbReference type="FunFam" id="2.30.110.10:FF:000005">
    <property type="entry name" value="NAD(P)H-hydrate epimerase"/>
    <property type="match status" value="1"/>
</dbReference>
<dbReference type="SUPFAM" id="SSF50475">
    <property type="entry name" value="FMN-binding split barrel"/>
    <property type="match status" value="1"/>
</dbReference>
<comment type="similarity">
    <text evidence="5">Belongs to the pyridoxamine 5'-phosphate oxidase family.</text>
</comment>
<keyword evidence="11" id="KW-0664">Pyridoxine biosynthesis</keyword>
<name>A0AAN7X1L6_ELEMC</name>
<dbReference type="GO" id="GO:0010181">
    <property type="term" value="F:FMN binding"/>
    <property type="evidence" value="ECO:0007669"/>
    <property type="project" value="InterPro"/>
</dbReference>
<comment type="caution">
    <text evidence="14">The sequence shown here is derived from an EMBL/GenBank/DDBJ whole genome shotgun (WGS) entry which is preliminary data.</text>
</comment>
<feature type="domain" description="Pyridoxine 5'-phosphate oxidase dimerisation C-terminal" evidence="13">
    <location>
        <begin position="235"/>
        <end position="289"/>
    </location>
</feature>
<dbReference type="NCBIfam" id="NF004231">
    <property type="entry name" value="PRK05679.1"/>
    <property type="match status" value="1"/>
</dbReference>
<dbReference type="AlphaFoldDB" id="A0AAN7X1L6"/>
<proteinExistence type="inferred from homology"/>
<feature type="domain" description="Pyridoxamine 5'-phosphate oxidase N-terminal" evidence="12">
    <location>
        <begin position="106"/>
        <end position="221"/>
    </location>
</feature>
<dbReference type="HAMAP" id="MF_01629">
    <property type="entry name" value="PdxH"/>
    <property type="match status" value="1"/>
</dbReference>
<dbReference type="GO" id="GO:0008615">
    <property type="term" value="P:pyridoxine biosynthetic process"/>
    <property type="evidence" value="ECO:0007669"/>
    <property type="project" value="UniProtKB-KW"/>
</dbReference>
<evidence type="ECO:0000259" key="13">
    <source>
        <dbReference type="Pfam" id="PF10590"/>
    </source>
</evidence>
<dbReference type="PANTHER" id="PTHR10851:SF0">
    <property type="entry name" value="PYRIDOXINE-5'-PHOSPHATE OXIDASE"/>
    <property type="match status" value="1"/>
</dbReference>
<evidence type="ECO:0000256" key="2">
    <source>
        <dbReference type="ARBA" id="ARBA00003691"/>
    </source>
</evidence>
<dbReference type="EMBL" id="JAUZQC010000022">
    <property type="protein sequence ID" value="KAK5851200.1"/>
    <property type="molecule type" value="Genomic_DNA"/>
</dbReference>